<comment type="caution">
    <text evidence="4">The sequence shown here is derived from an EMBL/GenBank/DDBJ whole genome shotgun (WGS) entry which is preliminary data.</text>
</comment>
<dbReference type="EMBL" id="CAXITT010000908">
    <property type="protein sequence ID" value="CAL1547152.1"/>
    <property type="molecule type" value="Genomic_DNA"/>
</dbReference>
<dbReference type="GO" id="GO:0006362">
    <property type="term" value="P:transcription elongation by RNA polymerase I"/>
    <property type="evidence" value="ECO:0007669"/>
    <property type="project" value="TreeGrafter"/>
</dbReference>
<dbReference type="GO" id="GO:0006352">
    <property type="term" value="P:DNA-templated transcription initiation"/>
    <property type="evidence" value="ECO:0007669"/>
    <property type="project" value="InterPro"/>
</dbReference>
<evidence type="ECO:0000259" key="3">
    <source>
        <dbReference type="Pfam" id="PF17875"/>
    </source>
</evidence>
<dbReference type="GO" id="GO:0005736">
    <property type="term" value="C:RNA polymerase I complex"/>
    <property type="evidence" value="ECO:0007669"/>
    <property type="project" value="TreeGrafter"/>
</dbReference>
<protein>
    <recommendedName>
        <fullName evidence="3">RPA43 OB domain-containing protein</fullName>
    </recommendedName>
</protein>
<sequence length="255" mass="28410">MIGSGEMALFHKTLRKHIFLHPTDKKRRYHAVKAALLQDKQKYSDRLQGALLDVNNLKIVGDRHLVVDGYLSMEVVADFYVFSPKLGQVLDGVINKCSKSHIGCLVMDTFNAALTLPPSCQLAPSIGDSCSFQVKEVVVDGEILFMRGTLKSVTPRPSAVSLDDEKVESGDIMEGYDDSSEQYVKPQVTEMPTDNMWEKSGVEEEPTCSSAVIKEEPLEVEIKEEILNTSTGSTRSQKRRKTDSSTLTPKKIKRE</sequence>
<name>A0AAV2IJU2_LYMST</name>
<dbReference type="InterPro" id="IPR041178">
    <property type="entry name" value="RPA43_OB"/>
</dbReference>
<feature type="domain" description="RPA43 OB" evidence="3">
    <location>
        <begin position="84"/>
        <end position="113"/>
    </location>
</feature>
<dbReference type="Pfam" id="PF17875">
    <property type="entry name" value="RPA43_OB"/>
    <property type="match status" value="1"/>
</dbReference>
<dbReference type="PANTHER" id="PTHR12709">
    <property type="entry name" value="DNA-DIRECTED RNA POLYMERASE II, III"/>
    <property type="match status" value="1"/>
</dbReference>
<dbReference type="AlphaFoldDB" id="A0AAV2IJU2"/>
<accession>A0AAV2IJU2</accession>
<keyword evidence="5" id="KW-1185">Reference proteome</keyword>
<keyword evidence="1" id="KW-0539">Nucleus</keyword>
<evidence type="ECO:0000313" key="4">
    <source>
        <dbReference type="EMBL" id="CAL1547152.1"/>
    </source>
</evidence>
<dbReference type="Gene3D" id="2.40.50.1060">
    <property type="match status" value="1"/>
</dbReference>
<dbReference type="Proteomes" id="UP001497497">
    <property type="component" value="Unassembled WGS sequence"/>
</dbReference>
<feature type="region of interest" description="Disordered" evidence="2">
    <location>
        <begin position="223"/>
        <end position="255"/>
    </location>
</feature>
<gene>
    <name evidence="4" type="ORF">GSLYS_00020477001</name>
</gene>
<proteinExistence type="predicted"/>
<evidence type="ECO:0000256" key="1">
    <source>
        <dbReference type="ARBA" id="ARBA00023242"/>
    </source>
</evidence>
<evidence type="ECO:0000256" key="2">
    <source>
        <dbReference type="SAM" id="MobiDB-lite"/>
    </source>
</evidence>
<evidence type="ECO:0000313" key="5">
    <source>
        <dbReference type="Proteomes" id="UP001497497"/>
    </source>
</evidence>
<dbReference type="PANTHER" id="PTHR12709:SF5">
    <property type="entry name" value="DNA-DIRECTED RNA POLYMERASE I SUBUNIT RPA43"/>
    <property type="match status" value="1"/>
</dbReference>
<dbReference type="InterPro" id="IPR045113">
    <property type="entry name" value="Rpb7-like"/>
</dbReference>
<reference evidence="4 5" key="1">
    <citation type="submission" date="2024-04" db="EMBL/GenBank/DDBJ databases">
        <authorList>
            <consortium name="Genoscope - CEA"/>
            <person name="William W."/>
        </authorList>
    </citation>
    <scope>NUCLEOTIDE SEQUENCE [LARGE SCALE GENOMIC DNA]</scope>
</reference>
<organism evidence="4 5">
    <name type="scientific">Lymnaea stagnalis</name>
    <name type="common">Great pond snail</name>
    <name type="synonym">Helix stagnalis</name>
    <dbReference type="NCBI Taxonomy" id="6523"/>
    <lineage>
        <taxon>Eukaryota</taxon>
        <taxon>Metazoa</taxon>
        <taxon>Spiralia</taxon>
        <taxon>Lophotrochozoa</taxon>
        <taxon>Mollusca</taxon>
        <taxon>Gastropoda</taxon>
        <taxon>Heterobranchia</taxon>
        <taxon>Euthyneura</taxon>
        <taxon>Panpulmonata</taxon>
        <taxon>Hygrophila</taxon>
        <taxon>Lymnaeoidea</taxon>
        <taxon>Lymnaeidae</taxon>
        <taxon>Lymnaea</taxon>
    </lineage>
</organism>